<gene>
    <name evidence="3" type="ORF">ACFPQ4_17580</name>
</gene>
<feature type="transmembrane region" description="Helical" evidence="2">
    <location>
        <begin position="30"/>
        <end position="51"/>
    </location>
</feature>
<dbReference type="RefSeq" id="WP_378113188.1">
    <property type="nucleotide sequence ID" value="NZ_JBHSNC010000052.1"/>
</dbReference>
<keyword evidence="4" id="KW-1185">Reference proteome</keyword>
<evidence type="ECO:0000256" key="2">
    <source>
        <dbReference type="SAM" id="Phobius"/>
    </source>
</evidence>
<sequence>MSMQQPTREAGERQTVSNPSARRMLGSERGAALILAMLTVIVMTMMGLVLLDVLKNSNIQVAASESGVQAESLAQKGLDETLSLIKDAVNQANGTVSTTGGTIGAVIARINAMNDEFRALPDPWGDPLGIPSVPGNLSVAAEKGTYQIHIEWEKVRSPDLSVTDPSEIEKLPYPLQPYVMKLVVTSKGTIPGNGPKRSVTKQMEVYVSTINPVFRYPVSSGLDLKLNGFSYIVGDVYVGEALDGGVLSRGKLIYSDEALFSGMPGSLYGKETNLPALKGFVFTKGGYEDRRVEGSHKETWSSEYFSKAYPFEDRTLTADETIPVSDYVGHYAGQLVDTDHPERLEQFLSRYDSLSGSAESLDGLYLGNNAARPSLPGNQKIVDQWTTIDGILDVGDLDARKDDLVVAGGVFASKPSAQITMNSGSLYIIHPEDDFLVAADLSGKLTLAQGQQAVIVGDVVLNDGFEMTGNMYVLGSLKIIGEVNINGTIYVNGGVELKEVDSINAATDQPLIVIASGKFDFSDNRTGDQRIHAFLYSELEEMNLYGVKNKMNILGGLHGNMVTLNAVGEDEDNPPVDVTMHTYTAPDETEETAFAFTFDQEKLTVDQSNLIVKYDDSLYNAPPDSIPTTDTLNIYVKRLIN</sequence>
<evidence type="ECO:0000313" key="4">
    <source>
        <dbReference type="Proteomes" id="UP001596108"/>
    </source>
</evidence>
<protein>
    <recommendedName>
        <fullName evidence="5">Type 4 fimbrial biogenesis protein PilX N-terminal domain-containing protein</fullName>
    </recommendedName>
</protein>
<proteinExistence type="predicted"/>
<organism evidence="3 4">
    <name type="scientific">Cohnella yongneupensis</name>
    <dbReference type="NCBI Taxonomy" id="425006"/>
    <lineage>
        <taxon>Bacteria</taxon>
        <taxon>Bacillati</taxon>
        <taxon>Bacillota</taxon>
        <taxon>Bacilli</taxon>
        <taxon>Bacillales</taxon>
        <taxon>Paenibacillaceae</taxon>
        <taxon>Cohnella</taxon>
    </lineage>
</organism>
<keyword evidence="2" id="KW-0812">Transmembrane</keyword>
<evidence type="ECO:0000313" key="3">
    <source>
        <dbReference type="EMBL" id="MFC5531233.1"/>
    </source>
</evidence>
<feature type="region of interest" description="Disordered" evidence="1">
    <location>
        <begin position="1"/>
        <end position="22"/>
    </location>
</feature>
<comment type="caution">
    <text evidence="3">The sequence shown here is derived from an EMBL/GenBank/DDBJ whole genome shotgun (WGS) entry which is preliminary data.</text>
</comment>
<accession>A0ABW0R3D4</accession>
<name>A0ABW0R3D4_9BACL</name>
<dbReference type="EMBL" id="JBHSNC010000052">
    <property type="protein sequence ID" value="MFC5531233.1"/>
    <property type="molecule type" value="Genomic_DNA"/>
</dbReference>
<reference evidence="4" key="1">
    <citation type="journal article" date="2019" name="Int. J. Syst. Evol. Microbiol.">
        <title>The Global Catalogue of Microorganisms (GCM) 10K type strain sequencing project: providing services to taxonomists for standard genome sequencing and annotation.</title>
        <authorList>
            <consortium name="The Broad Institute Genomics Platform"/>
            <consortium name="The Broad Institute Genome Sequencing Center for Infectious Disease"/>
            <person name="Wu L."/>
            <person name="Ma J."/>
        </authorList>
    </citation>
    <scope>NUCLEOTIDE SEQUENCE [LARGE SCALE GENOMIC DNA]</scope>
    <source>
        <strain evidence="4">CGMCC 1.18578</strain>
    </source>
</reference>
<dbReference type="Proteomes" id="UP001596108">
    <property type="component" value="Unassembled WGS sequence"/>
</dbReference>
<evidence type="ECO:0008006" key="5">
    <source>
        <dbReference type="Google" id="ProtNLM"/>
    </source>
</evidence>
<keyword evidence="2" id="KW-0472">Membrane</keyword>
<keyword evidence="2" id="KW-1133">Transmembrane helix</keyword>
<evidence type="ECO:0000256" key="1">
    <source>
        <dbReference type="SAM" id="MobiDB-lite"/>
    </source>
</evidence>